<feature type="region of interest" description="Disordered" evidence="1">
    <location>
        <begin position="1"/>
        <end position="23"/>
    </location>
</feature>
<evidence type="ECO:0000256" key="1">
    <source>
        <dbReference type="SAM" id="MobiDB-lite"/>
    </source>
</evidence>
<sequence>MAKAKKKGLDKLDATQEASESVASDTIAETKVVADPTRQLSSGISAFRPVRSEENVQDKLEMPGAQYGKSRAPEPICLAVNREQTSPLMHRALRHGKLPTHRLMSRVKQKLQFGGSRRSRKRVMASECSVRHKSSTTKTTNWWDM</sequence>
<dbReference type="GeneID" id="38138233"/>
<proteinExistence type="predicted"/>
<dbReference type="AlphaFoldDB" id="A0A3F3PKZ5"/>
<organism evidence="2 3">
    <name type="scientific">Aspergillus welwitschiae</name>
    <dbReference type="NCBI Taxonomy" id="1341132"/>
    <lineage>
        <taxon>Eukaryota</taxon>
        <taxon>Fungi</taxon>
        <taxon>Dikarya</taxon>
        <taxon>Ascomycota</taxon>
        <taxon>Pezizomycotina</taxon>
        <taxon>Eurotiomycetes</taxon>
        <taxon>Eurotiomycetidae</taxon>
        <taxon>Eurotiales</taxon>
        <taxon>Aspergillaceae</taxon>
        <taxon>Aspergillus</taxon>
        <taxon>Aspergillus subgen. Circumdati</taxon>
    </lineage>
</organism>
<evidence type="ECO:0000313" key="3">
    <source>
        <dbReference type="Proteomes" id="UP000253729"/>
    </source>
</evidence>
<accession>A0A3F3PKZ5</accession>
<dbReference type="Proteomes" id="UP000253729">
    <property type="component" value="Unassembled WGS sequence"/>
</dbReference>
<dbReference type="EMBL" id="KZ852105">
    <property type="protein sequence ID" value="RDH27006.1"/>
    <property type="molecule type" value="Genomic_DNA"/>
</dbReference>
<gene>
    <name evidence="2" type="ORF">BDQ94DRAFT_164009</name>
</gene>
<evidence type="ECO:0000313" key="2">
    <source>
        <dbReference type="EMBL" id="RDH27006.1"/>
    </source>
</evidence>
<keyword evidence="3" id="KW-1185">Reference proteome</keyword>
<feature type="region of interest" description="Disordered" evidence="1">
    <location>
        <begin position="40"/>
        <end position="70"/>
    </location>
</feature>
<name>A0A3F3PKZ5_9EURO</name>
<reference evidence="2 3" key="1">
    <citation type="submission" date="2018-07" db="EMBL/GenBank/DDBJ databases">
        <title>The genomes of Aspergillus section Nigri reveals drivers in fungal speciation.</title>
        <authorList>
            <consortium name="DOE Joint Genome Institute"/>
            <person name="Vesth T.C."/>
            <person name="Nybo J."/>
            <person name="Theobald S."/>
            <person name="Brandl J."/>
            <person name="Frisvad J.C."/>
            <person name="Nielsen K.F."/>
            <person name="Lyhne E.K."/>
            <person name="Kogle M.E."/>
            <person name="Kuo A."/>
            <person name="Riley R."/>
            <person name="Clum A."/>
            <person name="Nolan M."/>
            <person name="Lipzen A."/>
            <person name="Salamov A."/>
            <person name="Henrissat B."/>
            <person name="Wiebenga A."/>
            <person name="De vries R.P."/>
            <person name="Grigoriev I.V."/>
            <person name="Mortensen U.H."/>
            <person name="Andersen M.R."/>
            <person name="Baker S.E."/>
        </authorList>
    </citation>
    <scope>NUCLEOTIDE SEQUENCE [LARGE SCALE GENOMIC DNA]</scope>
    <source>
        <strain evidence="2 3">CBS 139.54b</strain>
    </source>
</reference>
<dbReference type="RefSeq" id="XP_026620028.1">
    <property type="nucleotide sequence ID" value="XM_026769877.1"/>
</dbReference>
<feature type="compositionally biased region" description="Basic and acidic residues" evidence="1">
    <location>
        <begin position="50"/>
        <end position="61"/>
    </location>
</feature>
<protein>
    <submittedName>
        <fullName evidence="2">Uncharacterized protein</fullName>
    </submittedName>
</protein>